<organism evidence="2">
    <name type="scientific">uncultured Caudovirales phage</name>
    <dbReference type="NCBI Taxonomy" id="2100421"/>
    <lineage>
        <taxon>Viruses</taxon>
        <taxon>Duplodnaviria</taxon>
        <taxon>Heunggongvirae</taxon>
        <taxon>Uroviricota</taxon>
        <taxon>Caudoviricetes</taxon>
        <taxon>Peduoviridae</taxon>
        <taxon>Maltschvirus</taxon>
        <taxon>Maltschvirus maltsch</taxon>
    </lineage>
</organism>
<gene>
    <name evidence="2" type="ORF">UFOVP535_28</name>
</gene>
<proteinExistence type="predicted"/>
<keyword evidence="1" id="KW-0812">Transmembrane</keyword>
<evidence type="ECO:0000313" key="2">
    <source>
        <dbReference type="EMBL" id="CAB4148843.1"/>
    </source>
</evidence>
<evidence type="ECO:0000256" key="1">
    <source>
        <dbReference type="SAM" id="Phobius"/>
    </source>
</evidence>
<dbReference type="EMBL" id="LR796506">
    <property type="protein sequence ID" value="CAB4148843.1"/>
    <property type="molecule type" value="Genomic_DNA"/>
</dbReference>
<keyword evidence="1" id="KW-1133">Transmembrane helix</keyword>
<reference evidence="2" key="1">
    <citation type="submission" date="2020-04" db="EMBL/GenBank/DDBJ databases">
        <authorList>
            <person name="Chiriac C."/>
            <person name="Salcher M."/>
            <person name="Ghai R."/>
            <person name="Kavagutti S V."/>
        </authorList>
    </citation>
    <scope>NUCLEOTIDE SEQUENCE</scope>
</reference>
<name>A0A6J5MUQ5_9CAUD</name>
<accession>A0A6J5MUQ5</accession>
<keyword evidence="1" id="KW-0472">Membrane</keyword>
<sequence>MWIALGLEFVVVVIVSLLYVHLLSNQNNNYDDED</sequence>
<feature type="transmembrane region" description="Helical" evidence="1">
    <location>
        <begin position="7"/>
        <end position="24"/>
    </location>
</feature>
<protein>
    <submittedName>
        <fullName evidence="2">Uncharacterized protein</fullName>
    </submittedName>
</protein>